<accession>A0A6P0DVN3</accession>
<evidence type="ECO:0000256" key="3">
    <source>
        <dbReference type="ARBA" id="ARBA00022448"/>
    </source>
</evidence>
<dbReference type="PANTHER" id="PTHR34501:SF9">
    <property type="entry name" value="MAJOR OUTER MEMBRANE PROTEIN P.IA"/>
    <property type="match status" value="1"/>
</dbReference>
<feature type="domain" description="Porin" evidence="11">
    <location>
        <begin position="2"/>
        <end position="119"/>
    </location>
</feature>
<evidence type="ECO:0000256" key="1">
    <source>
        <dbReference type="ARBA" id="ARBA00004571"/>
    </source>
</evidence>
<dbReference type="GO" id="GO:0009279">
    <property type="term" value="C:cell outer membrane"/>
    <property type="evidence" value="ECO:0007669"/>
    <property type="project" value="UniProtKB-SubCell"/>
</dbReference>
<keyword evidence="3" id="KW-0813">Transport</keyword>
<dbReference type="Proteomes" id="UP000471409">
    <property type="component" value="Unassembled WGS sequence"/>
</dbReference>
<keyword evidence="7" id="KW-0406">Ion transport</keyword>
<evidence type="ECO:0000256" key="2">
    <source>
        <dbReference type="ARBA" id="ARBA00011233"/>
    </source>
</evidence>
<dbReference type="Pfam" id="PF13609">
    <property type="entry name" value="Porin_4"/>
    <property type="match status" value="1"/>
</dbReference>
<dbReference type="GO" id="GO:0015288">
    <property type="term" value="F:porin activity"/>
    <property type="evidence" value="ECO:0007669"/>
    <property type="project" value="UniProtKB-KW"/>
</dbReference>
<dbReference type="GO" id="GO:0006811">
    <property type="term" value="P:monoatomic ion transport"/>
    <property type="evidence" value="ECO:0007669"/>
    <property type="project" value="UniProtKB-KW"/>
</dbReference>
<evidence type="ECO:0000313" key="12">
    <source>
        <dbReference type="EMBL" id="NEK56212.1"/>
    </source>
</evidence>
<keyword evidence="6" id="KW-0732">Signal</keyword>
<dbReference type="InterPro" id="IPR033900">
    <property type="entry name" value="Gram_neg_porin_domain"/>
</dbReference>
<keyword evidence="8" id="KW-0626">Porin</keyword>
<evidence type="ECO:0000256" key="4">
    <source>
        <dbReference type="ARBA" id="ARBA00022452"/>
    </source>
</evidence>
<dbReference type="Gene3D" id="2.40.160.10">
    <property type="entry name" value="Porin"/>
    <property type="match status" value="1"/>
</dbReference>
<evidence type="ECO:0000256" key="6">
    <source>
        <dbReference type="ARBA" id="ARBA00022729"/>
    </source>
</evidence>
<dbReference type="CDD" id="cd00342">
    <property type="entry name" value="gram_neg_porins"/>
    <property type="match status" value="1"/>
</dbReference>
<dbReference type="PANTHER" id="PTHR34501">
    <property type="entry name" value="PROTEIN YDDL-RELATED"/>
    <property type="match status" value="1"/>
</dbReference>
<feature type="non-terminal residue" evidence="12">
    <location>
        <position position="126"/>
    </location>
</feature>
<gene>
    <name evidence="12" type="ORF">GUK36_44115</name>
</gene>
<comment type="caution">
    <text evidence="12">The sequence shown here is derived from an EMBL/GenBank/DDBJ whole genome shotgun (WGS) entry which is preliminary data.</text>
</comment>
<dbReference type="AlphaFoldDB" id="A0A6P0DVN3"/>
<evidence type="ECO:0000256" key="7">
    <source>
        <dbReference type="ARBA" id="ARBA00023065"/>
    </source>
</evidence>
<dbReference type="GO" id="GO:0046930">
    <property type="term" value="C:pore complex"/>
    <property type="evidence" value="ECO:0007669"/>
    <property type="project" value="UniProtKB-KW"/>
</dbReference>
<evidence type="ECO:0000256" key="9">
    <source>
        <dbReference type="ARBA" id="ARBA00023136"/>
    </source>
</evidence>
<sequence>SEDLGNGLKAIFTLESGFNLSTGNMGQNSRLFGRQAFVGLSSNQYGSVTLGRQYDNLVDNLGPLALNGTQYGGTLASHPYDNDNLNNSFRVSNSVKYQSVDYAGFKVGAMYGFSNEADGFADNRAY</sequence>
<evidence type="ECO:0000256" key="5">
    <source>
        <dbReference type="ARBA" id="ARBA00022692"/>
    </source>
</evidence>
<feature type="non-terminal residue" evidence="12">
    <location>
        <position position="1"/>
    </location>
</feature>
<keyword evidence="5" id="KW-0812">Transmembrane</keyword>
<keyword evidence="4" id="KW-1134">Transmembrane beta strand</keyword>
<evidence type="ECO:0000256" key="10">
    <source>
        <dbReference type="ARBA" id="ARBA00023237"/>
    </source>
</evidence>
<comment type="subunit">
    <text evidence="2">Homotrimer.</text>
</comment>
<proteinExistence type="predicted"/>
<name>A0A6P0DVN3_RHILE</name>
<keyword evidence="10" id="KW-0998">Cell outer membrane</keyword>
<keyword evidence="9" id="KW-0472">Membrane</keyword>
<dbReference type="SUPFAM" id="SSF56935">
    <property type="entry name" value="Porins"/>
    <property type="match status" value="1"/>
</dbReference>
<evidence type="ECO:0000313" key="13">
    <source>
        <dbReference type="Proteomes" id="UP000471409"/>
    </source>
</evidence>
<comment type="subcellular location">
    <subcellularLocation>
        <location evidence="1">Cell outer membrane</location>
        <topology evidence="1">Multi-pass membrane protein</topology>
    </subcellularLocation>
</comment>
<dbReference type="InterPro" id="IPR023614">
    <property type="entry name" value="Porin_dom_sf"/>
</dbReference>
<dbReference type="InterPro" id="IPR050298">
    <property type="entry name" value="Gram-neg_bact_OMP"/>
</dbReference>
<dbReference type="EMBL" id="WXXP01001324">
    <property type="protein sequence ID" value="NEK56212.1"/>
    <property type="molecule type" value="Genomic_DNA"/>
</dbReference>
<protein>
    <submittedName>
        <fullName evidence="12">Porin</fullName>
    </submittedName>
</protein>
<evidence type="ECO:0000259" key="11">
    <source>
        <dbReference type="Pfam" id="PF13609"/>
    </source>
</evidence>
<reference evidence="12 13" key="1">
    <citation type="submission" date="2020-01" db="EMBL/GenBank/DDBJ databases">
        <title>Rhizobium genotypes associated with high levels of biological nitrogen fixation by grain legumes in a temperate-maritime cropping system.</title>
        <authorList>
            <person name="Maluk M."/>
            <person name="Francesc Ferrando Molina F."/>
            <person name="Lopez Del Egido L."/>
            <person name="Lafos M."/>
            <person name="Langarica-Fuentes A."/>
            <person name="Gebre Yohannes G."/>
            <person name="Young M.W."/>
            <person name="Martin P."/>
            <person name="Gantlett R."/>
            <person name="Kenicer G."/>
            <person name="Hawes C."/>
            <person name="Begg G.S."/>
            <person name="Quilliam R.S."/>
            <person name="Squire G.R."/>
            <person name="Poole P.S."/>
            <person name="Young P.W."/>
            <person name="Iannetta P.M."/>
            <person name="James E.K."/>
        </authorList>
    </citation>
    <scope>NUCLEOTIDE SEQUENCE [LARGE SCALE GENOMIC DNA]</scope>
    <source>
        <strain evidence="12 13">JHI944</strain>
    </source>
</reference>
<evidence type="ECO:0000256" key="8">
    <source>
        <dbReference type="ARBA" id="ARBA00023114"/>
    </source>
</evidence>
<organism evidence="12 13">
    <name type="scientific">Rhizobium leguminosarum</name>
    <dbReference type="NCBI Taxonomy" id="384"/>
    <lineage>
        <taxon>Bacteria</taxon>
        <taxon>Pseudomonadati</taxon>
        <taxon>Pseudomonadota</taxon>
        <taxon>Alphaproteobacteria</taxon>
        <taxon>Hyphomicrobiales</taxon>
        <taxon>Rhizobiaceae</taxon>
        <taxon>Rhizobium/Agrobacterium group</taxon>
        <taxon>Rhizobium</taxon>
    </lineage>
</organism>